<dbReference type="GO" id="GO:0005886">
    <property type="term" value="C:plasma membrane"/>
    <property type="evidence" value="ECO:0007669"/>
    <property type="project" value="TreeGrafter"/>
</dbReference>
<dbReference type="RefSeq" id="WP_120542789.1">
    <property type="nucleotide sequence ID" value="NZ_RAVZ01000167.1"/>
</dbReference>
<evidence type="ECO:0000256" key="2">
    <source>
        <dbReference type="SAM" id="Phobius"/>
    </source>
</evidence>
<keyword evidence="2" id="KW-0472">Membrane</keyword>
<feature type="domain" description="AsmA" evidence="3">
    <location>
        <begin position="545"/>
        <end position="739"/>
    </location>
</feature>
<dbReference type="InterPro" id="IPR008023">
    <property type="entry name" value="DUF748"/>
</dbReference>
<feature type="region of interest" description="Disordered" evidence="1">
    <location>
        <begin position="849"/>
        <end position="903"/>
    </location>
</feature>
<evidence type="ECO:0000313" key="5">
    <source>
        <dbReference type="Proteomes" id="UP000268094"/>
    </source>
</evidence>
<sequence length="903" mass="94318">MAAVKKKRWPYVLGGILVLLVAIVAVVLWRLDAILLKTARDQAATYSQKLGRPIEIGDISTKLFPHVGAQIENVVVGPAEGEDLPLAELKTVDVSVAAMPLLTSKGKDIQVQNVEVSGLTVNVLRLADGTTNVQRLQEKWAAQQPKEETPEEETQPTDLSGVHVERAALTDGTIRFVDRAGGQQARELAVRDLDIEVKDLRAGKPLKVDLAAAVLAEKQNLKMTLQAAPLPATLVPTPEQVTLKAEHIDLSPLGPFLPPDVGLQAGTLDADWKADLGGAVPGGKGPTKLVGVIKALGMKFAGSEGGKALDVVLDTDVTGDMETGDLALDKLKLDLGPASITGKGKVKGLLTDKPAVEGFELVGRNLDPAVLAEYYPPLKKQLKGMVAGPIGLDVRGSGTQAEQAINIAVNLTPVRLRVPEQLSKEAGGAMTLNAKLTGAAASGGALRFDAKADLDGVDMRPGLLVNKAPGQRLDVAAAGTYAPAKTGSGMTVNVTSMTLGALEDTVSGTATVSLAGTGKKATTTFKAAVKSARLDADKLLMSEEEVAARTGGKPPPEPPVDATRFNGYRGDIQFAIASLRFTKMDLSQVTGVVKMVDDLITVEKFSTGIYGGKVVADGTTLRLGPSPEARPFTAKVQVQGIEMAQALAERTPKQVMTGKFNGNVDVQGVGYTADKLQQTLLGGISGNLLEGTFLGKDLVSSVTGPLAKAVPFAKGLKSSDVTSLGENLPFSVTIKNGVAQLSKPITWTRPEAAMSFDGGIKLDGTLDLTGGVSLTPATIKALTVGKVTPTEAIPVGLKLTGKAWSPEVTGIDVKPAATTILKLAGASVAGSLLGEKGKAVQDIITGGQDKAKADAEAKRQELEARANEEKKKLEDQARAEQEKAKKRAEEEAKKKLKGIFGGK</sequence>
<proteinExistence type="predicted"/>
<dbReference type="InterPro" id="IPR052894">
    <property type="entry name" value="AsmA-related"/>
</dbReference>
<dbReference type="AlphaFoldDB" id="A0A3A8IKU0"/>
<evidence type="ECO:0000256" key="1">
    <source>
        <dbReference type="SAM" id="MobiDB-lite"/>
    </source>
</evidence>
<gene>
    <name evidence="4" type="ORF">D7V88_22955</name>
</gene>
<keyword evidence="2" id="KW-0812">Transmembrane</keyword>
<keyword evidence="5" id="KW-1185">Reference proteome</keyword>
<feature type="region of interest" description="Disordered" evidence="1">
    <location>
        <begin position="139"/>
        <end position="158"/>
    </location>
</feature>
<comment type="caution">
    <text evidence="4">The sequence shown here is derived from an EMBL/GenBank/DDBJ whole genome shotgun (WGS) entry which is preliminary data.</text>
</comment>
<dbReference type="EMBL" id="RAVZ01000167">
    <property type="protein sequence ID" value="RKG83972.1"/>
    <property type="molecule type" value="Genomic_DNA"/>
</dbReference>
<dbReference type="InterPro" id="IPR007844">
    <property type="entry name" value="AsmA"/>
</dbReference>
<reference evidence="5" key="1">
    <citation type="submission" date="2018-09" db="EMBL/GenBank/DDBJ databases">
        <authorList>
            <person name="Livingstone P.G."/>
            <person name="Whitworth D.E."/>
        </authorList>
    </citation>
    <scope>NUCLEOTIDE SEQUENCE [LARGE SCALE GENOMIC DNA]</scope>
    <source>
        <strain evidence="5">CA054A</strain>
    </source>
</reference>
<dbReference type="Proteomes" id="UP000268094">
    <property type="component" value="Unassembled WGS sequence"/>
</dbReference>
<dbReference type="PANTHER" id="PTHR30441">
    <property type="entry name" value="DUF748 DOMAIN-CONTAINING PROTEIN"/>
    <property type="match status" value="1"/>
</dbReference>
<feature type="transmembrane region" description="Helical" evidence="2">
    <location>
        <begin position="12"/>
        <end position="31"/>
    </location>
</feature>
<dbReference type="OrthoDB" id="5478271at2"/>
<dbReference type="Pfam" id="PF05359">
    <property type="entry name" value="DUF748"/>
    <property type="match status" value="1"/>
</dbReference>
<keyword evidence="2" id="KW-1133">Transmembrane helix</keyword>
<accession>A0A3A8IKU0</accession>
<dbReference type="PANTHER" id="PTHR30441:SF8">
    <property type="entry name" value="DUF748 DOMAIN-CONTAINING PROTEIN"/>
    <property type="match status" value="1"/>
</dbReference>
<dbReference type="Pfam" id="PF05170">
    <property type="entry name" value="AsmA"/>
    <property type="match status" value="1"/>
</dbReference>
<evidence type="ECO:0000313" key="4">
    <source>
        <dbReference type="EMBL" id="RKG83972.1"/>
    </source>
</evidence>
<feature type="compositionally biased region" description="Basic and acidic residues" evidence="1">
    <location>
        <begin position="849"/>
        <end position="893"/>
    </location>
</feature>
<dbReference type="CDD" id="cd06503">
    <property type="entry name" value="ATP-synt_Fo_b"/>
    <property type="match status" value="1"/>
</dbReference>
<dbReference type="GO" id="GO:0090313">
    <property type="term" value="P:regulation of protein targeting to membrane"/>
    <property type="evidence" value="ECO:0007669"/>
    <property type="project" value="TreeGrafter"/>
</dbReference>
<evidence type="ECO:0000259" key="3">
    <source>
        <dbReference type="Pfam" id="PF05170"/>
    </source>
</evidence>
<organism evidence="4 5">
    <name type="scientific">Corallococcus terminator</name>
    <dbReference type="NCBI Taxonomy" id="2316733"/>
    <lineage>
        <taxon>Bacteria</taxon>
        <taxon>Pseudomonadati</taxon>
        <taxon>Myxococcota</taxon>
        <taxon>Myxococcia</taxon>
        <taxon>Myxococcales</taxon>
        <taxon>Cystobacterineae</taxon>
        <taxon>Myxococcaceae</taxon>
        <taxon>Corallococcus</taxon>
    </lineage>
</organism>
<protein>
    <submittedName>
        <fullName evidence="4">AsmA family protein</fullName>
    </submittedName>
</protein>
<name>A0A3A8IKU0_9BACT</name>